<dbReference type="AlphaFoldDB" id="A0A1B7MFP3"/>
<dbReference type="Proteomes" id="UP000092154">
    <property type="component" value="Unassembled WGS sequence"/>
</dbReference>
<accession>A0A1B7MFP3</accession>
<evidence type="ECO:0000313" key="2">
    <source>
        <dbReference type="Proteomes" id="UP000092154"/>
    </source>
</evidence>
<dbReference type="Gene3D" id="1.10.510.10">
    <property type="entry name" value="Transferase(Phosphotransferase) domain 1"/>
    <property type="match status" value="1"/>
</dbReference>
<name>A0A1B7MFP3_9AGAM</name>
<organism evidence="1 2">
    <name type="scientific">Rhizopogon vinicolor AM-OR11-026</name>
    <dbReference type="NCBI Taxonomy" id="1314800"/>
    <lineage>
        <taxon>Eukaryota</taxon>
        <taxon>Fungi</taxon>
        <taxon>Dikarya</taxon>
        <taxon>Basidiomycota</taxon>
        <taxon>Agaricomycotina</taxon>
        <taxon>Agaricomycetes</taxon>
        <taxon>Agaricomycetidae</taxon>
        <taxon>Boletales</taxon>
        <taxon>Suillineae</taxon>
        <taxon>Rhizopogonaceae</taxon>
        <taxon>Rhizopogon</taxon>
    </lineage>
</organism>
<gene>
    <name evidence="1" type="ORF">K503DRAFT_806082</name>
</gene>
<dbReference type="OrthoDB" id="427969at2759"/>
<proteinExistence type="predicted"/>
<reference evidence="1 2" key="1">
    <citation type="submission" date="2016-06" db="EMBL/GenBank/DDBJ databases">
        <title>Comparative genomics of the ectomycorrhizal sister species Rhizopogon vinicolor and Rhizopogon vesiculosus (Basidiomycota: Boletales) reveals a divergence of the mating type B locus.</title>
        <authorList>
            <consortium name="DOE Joint Genome Institute"/>
            <person name="Mujic A.B."/>
            <person name="Kuo A."/>
            <person name="Tritt A."/>
            <person name="Lipzen A."/>
            <person name="Chen C."/>
            <person name="Johnson J."/>
            <person name="Sharma A."/>
            <person name="Barry K."/>
            <person name="Grigoriev I.V."/>
            <person name="Spatafora J.W."/>
        </authorList>
    </citation>
    <scope>NUCLEOTIDE SEQUENCE [LARGE SCALE GENOMIC DNA]</scope>
    <source>
        <strain evidence="1 2">AM-OR11-026</strain>
    </source>
</reference>
<sequence>MLALPQCARNGGRRLWLTKFLGSGFTGNVFQARFNGSDEFFAVNVFEMYYSDADIREQFLHEFDIYRMLEEAYRSEQLSDCITPCCYGAFEGDGMAIFILELCANELKRWDEFNAFKQFQVYELAKQLTVWN</sequence>
<dbReference type="InParanoid" id="A0A1B7MFP3"/>
<dbReference type="InterPro" id="IPR011009">
    <property type="entry name" value="Kinase-like_dom_sf"/>
</dbReference>
<protein>
    <recommendedName>
        <fullName evidence="3">Protein kinase domain-containing protein</fullName>
    </recommendedName>
</protein>
<evidence type="ECO:0000313" key="1">
    <source>
        <dbReference type="EMBL" id="OAX31419.1"/>
    </source>
</evidence>
<keyword evidence="2" id="KW-1185">Reference proteome</keyword>
<dbReference type="STRING" id="1314800.A0A1B7MFP3"/>
<evidence type="ECO:0008006" key="3">
    <source>
        <dbReference type="Google" id="ProtNLM"/>
    </source>
</evidence>
<dbReference type="SUPFAM" id="SSF56112">
    <property type="entry name" value="Protein kinase-like (PK-like)"/>
    <property type="match status" value="1"/>
</dbReference>
<dbReference type="EMBL" id="KV449411">
    <property type="protein sequence ID" value="OAX31419.1"/>
    <property type="molecule type" value="Genomic_DNA"/>
</dbReference>